<sequence>MSKIKKYVQKKNCGKNKKQAQRSWQHIQKSPKGDVSGEKPKLGINAPHNGCPRRTKQQQSLQLECAFVKPGKLRDNLVLYGELLLEQKPFKLFSLSAFSFLTKCHLALESHFQQLLDSKTVFCSQELFHLAQTQKKNVIY</sequence>
<feature type="region of interest" description="Disordered" evidence="1">
    <location>
        <begin position="1"/>
        <end position="53"/>
    </location>
</feature>
<feature type="compositionally biased region" description="Basic and acidic residues" evidence="1">
    <location>
        <begin position="31"/>
        <end position="41"/>
    </location>
</feature>
<evidence type="ECO:0000256" key="1">
    <source>
        <dbReference type="SAM" id="MobiDB-lite"/>
    </source>
</evidence>
<proteinExistence type="predicted"/>
<dbReference type="Proteomes" id="UP001345963">
    <property type="component" value="Unassembled WGS sequence"/>
</dbReference>
<name>A0ABU7B1H3_9TELE</name>
<gene>
    <name evidence="2" type="ORF">ATANTOWER_025741</name>
</gene>
<protein>
    <submittedName>
        <fullName evidence="2">Uncharacterized protein</fullName>
    </submittedName>
</protein>
<accession>A0ABU7B1H3</accession>
<organism evidence="2 3">
    <name type="scientific">Ataeniobius toweri</name>
    <dbReference type="NCBI Taxonomy" id="208326"/>
    <lineage>
        <taxon>Eukaryota</taxon>
        <taxon>Metazoa</taxon>
        <taxon>Chordata</taxon>
        <taxon>Craniata</taxon>
        <taxon>Vertebrata</taxon>
        <taxon>Euteleostomi</taxon>
        <taxon>Actinopterygii</taxon>
        <taxon>Neopterygii</taxon>
        <taxon>Teleostei</taxon>
        <taxon>Neoteleostei</taxon>
        <taxon>Acanthomorphata</taxon>
        <taxon>Ovalentaria</taxon>
        <taxon>Atherinomorphae</taxon>
        <taxon>Cyprinodontiformes</taxon>
        <taxon>Goodeidae</taxon>
        <taxon>Ataeniobius</taxon>
    </lineage>
</organism>
<evidence type="ECO:0000313" key="3">
    <source>
        <dbReference type="Proteomes" id="UP001345963"/>
    </source>
</evidence>
<keyword evidence="3" id="KW-1185">Reference proteome</keyword>
<feature type="compositionally biased region" description="Basic residues" evidence="1">
    <location>
        <begin position="1"/>
        <end position="20"/>
    </location>
</feature>
<comment type="caution">
    <text evidence="2">The sequence shown here is derived from an EMBL/GenBank/DDBJ whole genome shotgun (WGS) entry which is preliminary data.</text>
</comment>
<evidence type="ECO:0000313" key="2">
    <source>
        <dbReference type="EMBL" id="MED6243719.1"/>
    </source>
</evidence>
<dbReference type="EMBL" id="JAHUTI010035497">
    <property type="protein sequence ID" value="MED6243719.1"/>
    <property type="molecule type" value="Genomic_DNA"/>
</dbReference>
<reference evidence="2 3" key="1">
    <citation type="submission" date="2021-07" db="EMBL/GenBank/DDBJ databases">
        <authorList>
            <person name="Palmer J.M."/>
        </authorList>
    </citation>
    <scope>NUCLEOTIDE SEQUENCE [LARGE SCALE GENOMIC DNA]</scope>
    <source>
        <strain evidence="2 3">AT_MEX2019</strain>
        <tissue evidence="2">Muscle</tissue>
    </source>
</reference>